<reference evidence="2" key="1">
    <citation type="journal article" date="2021" name="Cell">
        <title>Tracing the genetic footprints of vertebrate landing in non-teleost ray-finned fishes.</title>
        <authorList>
            <person name="Bi X."/>
            <person name="Wang K."/>
            <person name="Yang L."/>
            <person name="Pan H."/>
            <person name="Jiang H."/>
            <person name="Wei Q."/>
            <person name="Fang M."/>
            <person name="Yu H."/>
            <person name="Zhu C."/>
            <person name="Cai Y."/>
            <person name="He Y."/>
            <person name="Gan X."/>
            <person name="Zeng H."/>
            <person name="Yu D."/>
            <person name="Zhu Y."/>
            <person name="Jiang H."/>
            <person name="Qiu Q."/>
            <person name="Yang H."/>
            <person name="Zhang Y.E."/>
            <person name="Wang W."/>
            <person name="Zhu M."/>
            <person name="He S."/>
            <person name="Zhang G."/>
        </authorList>
    </citation>
    <scope>NUCLEOTIDE SEQUENCE</scope>
    <source>
        <strain evidence="2">Allg_001</strain>
    </source>
</reference>
<dbReference type="GO" id="GO:0007399">
    <property type="term" value="P:nervous system development"/>
    <property type="evidence" value="ECO:0007669"/>
    <property type="project" value="TreeGrafter"/>
</dbReference>
<organism evidence="2 3">
    <name type="scientific">Atractosteus spatula</name>
    <name type="common">Alligator gar</name>
    <name type="synonym">Lepisosteus spatula</name>
    <dbReference type="NCBI Taxonomy" id="7917"/>
    <lineage>
        <taxon>Eukaryota</taxon>
        <taxon>Metazoa</taxon>
        <taxon>Chordata</taxon>
        <taxon>Craniata</taxon>
        <taxon>Vertebrata</taxon>
        <taxon>Euteleostomi</taxon>
        <taxon>Actinopterygii</taxon>
        <taxon>Neopterygii</taxon>
        <taxon>Holostei</taxon>
        <taxon>Semionotiformes</taxon>
        <taxon>Lepisosteidae</taxon>
        <taxon>Atractosteus</taxon>
    </lineage>
</organism>
<keyword evidence="1" id="KW-1133">Transmembrane helix</keyword>
<feature type="non-terminal residue" evidence="2">
    <location>
        <position position="1"/>
    </location>
</feature>
<sequence>MSFRLVLHSLCGRYRLLQGFELGPLCRFGPGVTRQCSAGTARSGWVSGLLALRSGLAQPVRGIVSANVPKDVLLFEHERTGFFRLMGLFCAGQFVFWTYLAHFAFTSLRDTGLRDAVIVGEEARNLPKLGGVSLNLGSNKWRYGFTGSCLTLGCLILAGGVLFSRRSVRRLVLCRGGQEVVIFTHSLLGAARGRGLTVPLRHISCVAHRTGAPVHIPFRVKGHTLYYLLDKKGRWPNPRLFDVTVGAYRPF</sequence>
<keyword evidence="1" id="KW-0812">Transmembrane</keyword>
<evidence type="ECO:0000313" key="3">
    <source>
        <dbReference type="Proteomes" id="UP000736164"/>
    </source>
</evidence>
<dbReference type="InterPro" id="IPR045325">
    <property type="entry name" value="TMEM70/TMEM186/TMEM223"/>
</dbReference>
<dbReference type="PANTHER" id="PTHR14549">
    <property type="entry name" value="TRANSMEMBRANE PROTEIN 223"/>
    <property type="match status" value="1"/>
</dbReference>
<proteinExistence type="predicted"/>
<name>A0A8J7NLM8_ATRSP</name>
<accession>A0A8J7NLM8</accession>
<evidence type="ECO:0000313" key="2">
    <source>
        <dbReference type="EMBL" id="MBN3315959.1"/>
    </source>
</evidence>
<keyword evidence="1" id="KW-0472">Membrane</keyword>
<dbReference type="PANTHER" id="PTHR14549:SF2">
    <property type="entry name" value="TRANSMEMBRANE PROTEIN 223"/>
    <property type="match status" value="1"/>
</dbReference>
<protein>
    <submittedName>
        <fullName evidence="2">TM223 protein</fullName>
    </submittedName>
</protein>
<dbReference type="Proteomes" id="UP000736164">
    <property type="component" value="Unassembled WGS sequence"/>
</dbReference>
<gene>
    <name evidence="2" type="primary">Tmem223</name>
    <name evidence="2" type="ORF">GTO95_0007955</name>
</gene>
<dbReference type="AlphaFoldDB" id="A0A8J7NLM8"/>
<dbReference type="GO" id="GO:0005739">
    <property type="term" value="C:mitochondrion"/>
    <property type="evidence" value="ECO:0007669"/>
    <property type="project" value="TreeGrafter"/>
</dbReference>
<feature type="transmembrane region" description="Helical" evidence="1">
    <location>
        <begin position="85"/>
        <end position="105"/>
    </location>
</feature>
<dbReference type="InterPro" id="IPR026100">
    <property type="entry name" value="Tmem223"/>
</dbReference>
<comment type="caution">
    <text evidence="2">The sequence shown here is derived from an EMBL/GenBank/DDBJ whole genome shotgun (WGS) entry which is preliminary data.</text>
</comment>
<dbReference type="EMBL" id="JAAWVO010025882">
    <property type="protein sequence ID" value="MBN3315959.1"/>
    <property type="molecule type" value="Genomic_DNA"/>
</dbReference>
<keyword evidence="3" id="KW-1185">Reference proteome</keyword>
<feature type="non-terminal residue" evidence="2">
    <location>
        <position position="251"/>
    </location>
</feature>
<evidence type="ECO:0000256" key="1">
    <source>
        <dbReference type="SAM" id="Phobius"/>
    </source>
</evidence>
<feature type="transmembrane region" description="Helical" evidence="1">
    <location>
        <begin position="143"/>
        <end position="163"/>
    </location>
</feature>
<dbReference type="Pfam" id="PF06979">
    <property type="entry name" value="TMEM70"/>
    <property type="match status" value="1"/>
</dbReference>